<dbReference type="RefSeq" id="WP_129048503.1">
    <property type="nucleotide sequence ID" value="NZ_SDHX01000002.1"/>
</dbReference>
<accession>A0A4Q1C3R5</accession>
<dbReference type="CDD" id="cd04186">
    <property type="entry name" value="GT_2_like_c"/>
    <property type="match status" value="1"/>
</dbReference>
<dbReference type="InterPro" id="IPR001173">
    <property type="entry name" value="Glyco_trans_2-like"/>
</dbReference>
<dbReference type="GO" id="GO:0016740">
    <property type="term" value="F:transferase activity"/>
    <property type="evidence" value="ECO:0007669"/>
    <property type="project" value="UniProtKB-KW"/>
</dbReference>
<dbReference type="Pfam" id="PF00535">
    <property type="entry name" value="Glycos_transf_2"/>
    <property type="match status" value="1"/>
</dbReference>
<dbReference type="OrthoDB" id="9771846at2"/>
<dbReference type="SUPFAM" id="SSF53448">
    <property type="entry name" value="Nucleotide-diphospho-sugar transferases"/>
    <property type="match status" value="1"/>
</dbReference>
<evidence type="ECO:0000313" key="2">
    <source>
        <dbReference type="EMBL" id="RXK52913.1"/>
    </source>
</evidence>
<gene>
    <name evidence="2" type="ORF">ESB00_14470</name>
</gene>
<evidence type="ECO:0000313" key="3">
    <source>
        <dbReference type="Proteomes" id="UP000290218"/>
    </source>
</evidence>
<protein>
    <submittedName>
        <fullName evidence="2">Glycosyltransferase family 2 protein</fullName>
    </submittedName>
</protein>
<keyword evidence="3" id="KW-1185">Reference proteome</keyword>
<organism evidence="2 3">
    <name type="scientific">Oleiharenicola lentus</name>
    <dbReference type="NCBI Taxonomy" id="2508720"/>
    <lineage>
        <taxon>Bacteria</taxon>
        <taxon>Pseudomonadati</taxon>
        <taxon>Verrucomicrobiota</taxon>
        <taxon>Opitutia</taxon>
        <taxon>Opitutales</taxon>
        <taxon>Opitutaceae</taxon>
        <taxon>Oleiharenicola</taxon>
    </lineage>
</organism>
<dbReference type="InterPro" id="IPR029044">
    <property type="entry name" value="Nucleotide-diphossugar_trans"/>
</dbReference>
<reference evidence="2 3" key="1">
    <citation type="submission" date="2019-01" db="EMBL/GenBank/DDBJ databases">
        <title>Lacunisphaera sp. strain TWA-58.</title>
        <authorList>
            <person name="Chen W.-M."/>
        </authorList>
    </citation>
    <scope>NUCLEOTIDE SEQUENCE [LARGE SCALE GENOMIC DNA]</scope>
    <source>
        <strain evidence="2 3">TWA-58</strain>
    </source>
</reference>
<dbReference type="Gene3D" id="3.90.550.10">
    <property type="entry name" value="Spore Coat Polysaccharide Biosynthesis Protein SpsA, Chain A"/>
    <property type="match status" value="1"/>
</dbReference>
<dbReference type="PANTHER" id="PTHR43179">
    <property type="entry name" value="RHAMNOSYLTRANSFERASE WBBL"/>
    <property type="match status" value="1"/>
</dbReference>
<evidence type="ECO:0000259" key="1">
    <source>
        <dbReference type="Pfam" id="PF00535"/>
    </source>
</evidence>
<proteinExistence type="predicted"/>
<dbReference type="AlphaFoldDB" id="A0A4Q1C3R5"/>
<keyword evidence="2" id="KW-0808">Transferase</keyword>
<name>A0A4Q1C3R5_9BACT</name>
<dbReference type="Proteomes" id="UP000290218">
    <property type="component" value="Unassembled WGS sequence"/>
</dbReference>
<comment type="caution">
    <text evidence="2">The sequence shown here is derived from an EMBL/GenBank/DDBJ whole genome shotgun (WGS) entry which is preliminary data.</text>
</comment>
<feature type="domain" description="Glycosyltransferase 2-like" evidence="1">
    <location>
        <begin position="7"/>
        <end position="165"/>
    </location>
</feature>
<dbReference type="EMBL" id="SDHX01000002">
    <property type="protein sequence ID" value="RXK52913.1"/>
    <property type="molecule type" value="Genomic_DNA"/>
</dbReference>
<dbReference type="PANTHER" id="PTHR43179:SF7">
    <property type="entry name" value="RHAMNOSYLTRANSFERASE WBBL"/>
    <property type="match status" value="1"/>
</dbReference>
<sequence>MSSPDVSIIIVNWNSKDYLRACLQSLGRHHPPGLKLEIIVVDGASFDGCDRMLAAEFPEVRFIQSRENIGFARANNLGARHAGGRNLLLLNPDTEFIEDSLSLLGARLESLPKAGAVGCRLLNTDRSLQTTSILNFPTILNRVLDSEYLRRRYPDSSLWGNAALFRQGTTPVAVEALSGACILIRKDCFDLIGGFTESYFMYGEDVDLGYKLRKAGWLAYYIPEAQLVHHGGGSSRQTVSNFSTVMMRVSCHHFMRLHRGLAAATAYRIAMGGSALLRLLLIIPLLPFGNQFVRHGRASLGKWLAVLRWSVGGKPGRT</sequence>